<dbReference type="PANTHER" id="PTHR10539">
    <property type="entry name" value="26S PROTEASOME NON-ATPASE REGULATORY SUBUNIT 13"/>
    <property type="match status" value="1"/>
</dbReference>
<evidence type="ECO:0000259" key="9">
    <source>
        <dbReference type="PROSITE" id="PS52019"/>
    </source>
</evidence>
<evidence type="ECO:0000256" key="7">
    <source>
        <dbReference type="SAM" id="MobiDB-lite"/>
    </source>
</evidence>
<dbReference type="InterPro" id="IPR049900">
    <property type="entry name" value="PKS_mFAS_DH"/>
</dbReference>
<dbReference type="Pfam" id="PF01399">
    <property type="entry name" value="PCI"/>
    <property type="match status" value="1"/>
</dbReference>
<dbReference type="InterPro" id="IPR000717">
    <property type="entry name" value="PCI_dom"/>
</dbReference>
<evidence type="ECO:0000256" key="4">
    <source>
        <dbReference type="ARBA" id="ARBA00022990"/>
    </source>
</evidence>
<dbReference type="InterPro" id="IPR035298">
    <property type="entry name" value="PSMD13"/>
</dbReference>
<evidence type="ECO:0000259" key="8">
    <source>
        <dbReference type="PROSITE" id="PS50250"/>
    </source>
</evidence>
<dbReference type="PROSITE" id="PS52019">
    <property type="entry name" value="PKS_MFAS_DH"/>
    <property type="match status" value="1"/>
</dbReference>
<evidence type="ECO:0000256" key="6">
    <source>
        <dbReference type="PROSITE-ProRule" id="PRU01363"/>
    </source>
</evidence>
<dbReference type="SUPFAM" id="SSF46785">
    <property type="entry name" value="Winged helix' DNA-binding domain"/>
    <property type="match status" value="1"/>
</dbReference>
<dbReference type="Pfam" id="PF22037">
    <property type="entry name" value="PSD13_N"/>
    <property type="match status" value="1"/>
</dbReference>
<dbReference type="PROSITE" id="PS50250">
    <property type="entry name" value="PCI"/>
    <property type="match status" value="1"/>
</dbReference>
<dbReference type="PANTHER" id="PTHR10539:SF3">
    <property type="entry name" value="PCI DOMAIN-CONTAINING PROTEIN"/>
    <property type="match status" value="1"/>
</dbReference>
<organism evidence="10">
    <name type="scientific">Hordeum vulgare subsp. vulgare</name>
    <name type="common">Domesticated barley</name>
    <dbReference type="NCBI Taxonomy" id="112509"/>
    <lineage>
        <taxon>Eukaryota</taxon>
        <taxon>Viridiplantae</taxon>
        <taxon>Streptophyta</taxon>
        <taxon>Embryophyta</taxon>
        <taxon>Tracheophyta</taxon>
        <taxon>Spermatophyta</taxon>
        <taxon>Magnoliopsida</taxon>
        <taxon>Liliopsida</taxon>
        <taxon>Poales</taxon>
        <taxon>Poaceae</taxon>
        <taxon>BOP clade</taxon>
        <taxon>Pooideae</taxon>
        <taxon>Triticodae</taxon>
        <taxon>Triticeae</taxon>
        <taxon>Hordeinae</taxon>
        <taxon>Hordeum</taxon>
    </lineage>
</organism>
<feature type="domain" description="PCI" evidence="8">
    <location>
        <begin position="898"/>
        <end position="1071"/>
    </location>
</feature>
<dbReference type="InterPro" id="IPR042104">
    <property type="entry name" value="PKS_dehydratase_sf"/>
</dbReference>
<dbReference type="InterPro" id="IPR036390">
    <property type="entry name" value="WH_DNA-bd_sf"/>
</dbReference>
<dbReference type="SMART" id="SM00088">
    <property type="entry name" value="PINT"/>
    <property type="match status" value="1"/>
</dbReference>
<comment type="subunit">
    <text evidence="5">Component of the 19S regulatory particle (RP/PA700) lid subcomplex of the 26S proteasome. The 26S proteasome is composed of a core protease (CP), known as the 20S proteasome, capped at one or both ends by the 19S regulatory particle (RP/PA700). The RP/PA700 complex is composed of at least 17 different subunits in two subcomplexes, the base and the lid, which form the portions proximal and distal to the 20S proteolytic core, respectively.</text>
</comment>
<name>F2E3Y1_HORVV</name>
<accession>F2E3Y1</accession>
<feature type="active site" description="Proton acceptor; for dehydratase activity" evidence="6">
    <location>
        <position position="92"/>
    </location>
</feature>
<dbReference type="EMBL" id="AK370855">
    <property type="protein sequence ID" value="BAK02053.1"/>
    <property type="molecule type" value="mRNA"/>
</dbReference>
<dbReference type="Gene3D" id="3.40.50.150">
    <property type="entry name" value="Vaccinia Virus protein VP39"/>
    <property type="match status" value="1"/>
</dbReference>
<evidence type="ECO:0000313" key="10">
    <source>
        <dbReference type="EMBL" id="BAK02053.1"/>
    </source>
</evidence>
<feature type="region of interest" description="C-terminal hotdog fold" evidence="6">
    <location>
        <begin position="208"/>
        <end position="352"/>
    </location>
</feature>
<proteinExistence type="evidence at transcript level"/>
<dbReference type="GO" id="GO:0000502">
    <property type="term" value="C:proteasome complex"/>
    <property type="evidence" value="ECO:0007669"/>
    <property type="project" value="UniProtKB-KW"/>
</dbReference>
<feature type="region of interest" description="N-terminal hotdog fold" evidence="6">
    <location>
        <begin position="58"/>
        <end position="193"/>
    </location>
</feature>
<feature type="domain" description="PKS/mFAS DH" evidence="9">
    <location>
        <begin position="58"/>
        <end position="352"/>
    </location>
</feature>
<comment type="function">
    <text evidence="1">Acts as a regulatory subunit of the 26S proteasome which is involved in the ATP-dependent degradation of ubiquitinated proteins.</text>
</comment>
<dbReference type="AlphaFoldDB" id="F2E3Y1"/>
<evidence type="ECO:0000256" key="3">
    <source>
        <dbReference type="ARBA" id="ARBA00022942"/>
    </source>
</evidence>
<dbReference type="InterPro" id="IPR029063">
    <property type="entry name" value="SAM-dependent_MTases_sf"/>
</dbReference>
<dbReference type="Gene3D" id="3.10.129.110">
    <property type="entry name" value="Polyketide synthase dehydratase"/>
    <property type="match status" value="1"/>
</dbReference>
<evidence type="ECO:0000256" key="2">
    <source>
        <dbReference type="ARBA" id="ARBA00006207"/>
    </source>
</evidence>
<feature type="compositionally biased region" description="Low complexity" evidence="7">
    <location>
        <begin position="699"/>
        <end position="708"/>
    </location>
</feature>
<dbReference type="InterPro" id="IPR054179">
    <property type="entry name" value="PSD13_N"/>
</dbReference>
<evidence type="ECO:0000256" key="5">
    <source>
        <dbReference type="ARBA" id="ARBA00064920"/>
    </source>
</evidence>
<feature type="active site" description="Proton donor; for dehydratase activity" evidence="6">
    <location>
        <position position="257"/>
    </location>
</feature>
<feature type="region of interest" description="Disordered" evidence="7">
    <location>
        <begin position="688"/>
        <end position="721"/>
    </location>
</feature>
<evidence type="ECO:0000256" key="1">
    <source>
        <dbReference type="ARBA" id="ARBA00002187"/>
    </source>
</evidence>
<dbReference type="FunFam" id="1.25.40.570:FF:000024">
    <property type="entry name" value="26S proteasome non-ATPase regulatory subunit 13 homolog B"/>
    <property type="match status" value="1"/>
</dbReference>
<reference evidence="10" key="1">
    <citation type="journal article" date="2011" name="Plant Physiol.">
        <title>Comprehensive sequence analysis of 24,783 barley full-length cDNAs derived from 12 clone libraries.</title>
        <authorList>
            <person name="Matsumoto T."/>
            <person name="Tanaka T."/>
            <person name="Sakai H."/>
            <person name="Amano N."/>
            <person name="Kanamori H."/>
            <person name="Kurita K."/>
            <person name="Kikuta A."/>
            <person name="Kamiya K."/>
            <person name="Yamamoto M."/>
            <person name="Ikawa H."/>
            <person name="Fujii N."/>
            <person name="Hori K."/>
            <person name="Itoh T."/>
            <person name="Sato K."/>
        </authorList>
    </citation>
    <scope>NUCLEOTIDE SEQUENCE</scope>
</reference>
<keyword evidence="3" id="KW-0647">Proteasome</keyword>
<sequence>MSSTSGFVLKQETTPLVETMTGYPFGGEYYPYQTTQVVKTTGCGVGCTGGVVVPTTTSSVVETTTTTTTPFNTFKYVVDVLNVAEDSYLTGHQIDGRVLYPTTGYLYLVWKSLAKLNGFTSVEQMPITFENVEIHRATILALQQQIPTKQIEFCVRIVPKTGFFELVEGENVIVTGRVSVHESIAKLEQLKMLVHQHLSQLNERKRLVDLLEQEEIYRELRMRGYEYKGEFQPLLKADLEGTCGELLWTGKWIPFLDAMLQLNTLQQRRTVGSGLVLPTRIRMIRIDPFAHFHMQKLITKMVKSVSLPTFRTTGVVGGVERPYVLPVVFEPITSRIVCGGVEIVGVNTTGVQSWTPMMTTPIERVERVERNGMFVPQSFVPYVEKHFDEEYVIVDKLGESEPVFRQNREFLEFYLNECKRYVSHILRKIEQPSYVSQTIVPTVVPRTLEQQLEGLKIVPTTTTVVPSTVYGSEFFGTPYGKLLESGKLLQLLTHVANIDSTDGQYLYKIQKIFAEKFAYLKALEEDVILNLVNNRSYYLKSILDTVLENTHHIYNMGGVVPRTTTETYIPRLKVLEISPSVGHFFGAKVSNLMRLYPNRIGQIDYHYVPSMVGVHPTTVMPEEYIMELNKQLPYEIKKVEWNFGLKNGKLITEVPSHLREYDLVILNGGLSSLHPVMADLALEGQIGHHGPHRDRNRSSARCCSSLSSWPGRKEGKGSGGDQAMAAPLEFLEAQGSTRPELAEWYAALADLYQRKLWHQLTLKLDQFLALAVVQAGDALIQLYTHFISDFESKINLLKFAHFAVVVSRQYSDKDAGISYLEGVISKLHDTKESRIEEPVLYVKMQIASFLLEKGNQKECKKLVDEGKTTLDSMDDVDPSVHSTYYWLCSQYHKVCQDYSEFYKNALLYLAYTTVESLSEPFKQNLAFDLSLAALLGDNIYNFGELLAHPIIHSLVGTSVEWIYHILQAFNSGNLASYQELCKVHATALSAQPALVQKERELLEKINVLCLMEIIFSRASQDRTIPLSTIAEQTRLSVEDVEYLLMKSLSAHLIEGIIDGVDGTVHVSWAQPRVLGIDQVKSLRDRLDTWVGKVHTTLLSVEAETPDLVAS</sequence>
<keyword evidence="4" id="KW-0007">Acetylation</keyword>
<protein>
    <submittedName>
        <fullName evidence="10">Predicted protein</fullName>
    </submittedName>
</protein>
<comment type="similarity">
    <text evidence="2">Belongs to the proteasome subunit S11 family.</text>
</comment>